<accession>A0A8D0B8F9</accession>
<evidence type="ECO:0000256" key="4">
    <source>
        <dbReference type="ARBA" id="ARBA00022490"/>
    </source>
</evidence>
<evidence type="ECO:0000313" key="7">
    <source>
        <dbReference type="Ensembl" id="ENSSMRP00000003732.1"/>
    </source>
</evidence>
<dbReference type="AlphaFoldDB" id="A0A8D0B8F9"/>
<evidence type="ECO:0000256" key="1">
    <source>
        <dbReference type="ARBA" id="ARBA00004496"/>
    </source>
</evidence>
<keyword evidence="4" id="KW-0963">Cytoplasm</keyword>
<reference evidence="7" key="2">
    <citation type="submission" date="2025-09" db="UniProtKB">
        <authorList>
            <consortium name="Ensembl"/>
        </authorList>
    </citation>
    <scope>IDENTIFICATION</scope>
</reference>
<feature type="coiled-coil region" evidence="6">
    <location>
        <begin position="95"/>
        <end position="143"/>
    </location>
</feature>
<evidence type="ECO:0000313" key="8">
    <source>
        <dbReference type="Proteomes" id="UP000694421"/>
    </source>
</evidence>
<keyword evidence="5 6" id="KW-0175">Coiled coil</keyword>
<dbReference type="Ensembl" id="ENSSMRT00000004443.1">
    <property type="protein sequence ID" value="ENSSMRP00000003732.1"/>
    <property type="gene ID" value="ENSSMRG00000003139.1"/>
</dbReference>
<comment type="subcellular location">
    <subcellularLocation>
        <location evidence="1">Cytoplasm</location>
    </subcellularLocation>
</comment>
<dbReference type="InterPro" id="IPR029618">
    <property type="entry name" value="CCDC172"/>
</dbReference>
<dbReference type="GeneTree" id="ENSGT00390000005203"/>
<proteinExistence type="inferred from homology"/>
<keyword evidence="8" id="KW-1185">Reference proteome</keyword>
<sequence length="213" mass="25037">NLCLLNLFLQIQLLSEKLFSLELLKKREESLQKQKTEVLKQKSNLLETYMDAKRKIAAEDEKFLKAITDFNNEFGLTSNRELLIKETVKAEMCDLEEKEKVLRNEIKTMEHKNAELKMFQLQKNELEQDLFTLQKKLKEIIEAKQITKCLEAEKIKISEKPQTDLEYLPTAAFSSFPMELKHKQNPLNEMYFAMESVCISKTAWLTHTSKRNS</sequence>
<protein>
    <recommendedName>
        <fullName evidence="3">Coiled-coil domain-containing protein 172</fullName>
    </recommendedName>
</protein>
<name>A0A8D0B8F9_SALMN</name>
<dbReference type="Proteomes" id="UP000694421">
    <property type="component" value="Unplaced"/>
</dbReference>
<evidence type="ECO:0000256" key="6">
    <source>
        <dbReference type="SAM" id="Coils"/>
    </source>
</evidence>
<organism evidence="7 8">
    <name type="scientific">Salvator merianae</name>
    <name type="common">Argentine black and white tegu</name>
    <name type="synonym">Tupinambis merianae</name>
    <dbReference type="NCBI Taxonomy" id="96440"/>
    <lineage>
        <taxon>Eukaryota</taxon>
        <taxon>Metazoa</taxon>
        <taxon>Chordata</taxon>
        <taxon>Craniata</taxon>
        <taxon>Vertebrata</taxon>
        <taxon>Euteleostomi</taxon>
        <taxon>Lepidosauria</taxon>
        <taxon>Squamata</taxon>
        <taxon>Bifurcata</taxon>
        <taxon>Unidentata</taxon>
        <taxon>Episquamata</taxon>
        <taxon>Laterata</taxon>
        <taxon>Teiioidea</taxon>
        <taxon>Teiidae</taxon>
        <taxon>Salvator</taxon>
    </lineage>
</organism>
<evidence type="ECO:0000256" key="5">
    <source>
        <dbReference type="ARBA" id="ARBA00023054"/>
    </source>
</evidence>
<dbReference type="OMA" id="ESMECEN"/>
<dbReference type="PANTHER" id="PTHR22419">
    <property type="entry name" value="COILED-COIL DOMAIN-CONTAINING PROTEIN 172"/>
    <property type="match status" value="1"/>
</dbReference>
<comment type="similarity">
    <text evidence="2">Belongs to the CCDC172 family.</text>
</comment>
<reference evidence="7" key="1">
    <citation type="submission" date="2025-08" db="UniProtKB">
        <authorList>
            <consortium name="Ensembl"/>
        </authorList>
    </citation>
    <scope>IDENTIFICATION</scope>
</reference>
<dbReference type="GO" id="GO:0005737">
    <property type="term" value="C:cytoplasm"/>
    <property type="evidence" value="ECO:0007669"/>
    <property type="project" value="UniProtKB-SubCell"/>
</dbReference>
<evidence type="ECO:0000256" key="2">
    <source>
        <dbReference type="ARBA" id="ARBA00008975"/>
    </source>
</evidence>
<evidence type="ECO:0000256" key="3">
    <source>
        <dbReference type="ARBA" id="ARBA00022327"/>
    </source>
</evidence>
<dbReference type="PANTHER" id="PTHR22419:SF2">
    <property type="entry name" value="COILED-COIL DOMAIN-CONTAINING PROTEIN 172"/>
    <property type="match status" value="1"/>
</dbReference>